<dbReference type="EMBL" id="JAVHJS010000015">
    <property type="protein sequence ID" value="KAK2834357.1"/>
    <property type="molecule type" value="Genomic_DNA"/>
</dbReference>
<proteinExistence type="predicted"/>
<reference evidence="1" key="1">
    <citation type="submission" date="2023-08" db="EMBL/GenBank/DDBJ databases">
        <title>Pelteobagrus vachellii genome.</title>
        <authorList>
            <person name="Liu H."/>
        </authorList>
    </citation>
    <scope>NUCLEOTIDE SEQUENCE</scope>
    <source>
        <strain evidence="1">PRFRI_2022a</strain>
        <tissue evidence="1">Muscle</tissue>
    </source>
</reference>
<name>A0AA88SCE8_TACVA</name>
<sequence>MLKTWYDYAYLKINIHNSETQKVAHQQPDTQQSSVPGSKKKLQYEEDWLFLVGDPPRGPALGCGLLVTEPVRSWTTQRDNWGITAVSHTKYIAVVGQGPEGRDTGSKSVI</sequence>
<accession>A0AA88SCE8</accession>
<dbReference type="Proteomes" id="UP001187315">
    <property type="component" value="Unassembled WGS sequence"/>
</dbReference>
<evidence type="ECO:0000313" key="1">
    <source>
        <dbReference type="EMBL" id="KAK2834357.1"/>
    </source>
</evidence>
<dbReference type="AlphaFoldDB" id="A0AA88SCE8"/>
<keyword evidence="2" id="KW-1185">Reference proteome</keyword>
<evidence type="ECO:0000313" key="2">
    <source>
        <dbReference type="Proteomes" id="UP001187315"/>
    </source>
</evidence>
<gene>
    <name evidence="1" type="ORF">Q7C36_015058</name>
</gene>
<organism evidence="1 2">
    <name type="scientific">Tachysurus vachellii</name>
    <name type="common">Darkbarbel catfish</name>
    <name type="synonym">Pelteobagrus vachellii</name>
    <dbReference type="NCBI Taxonomy" id="175792"/>
    <lineage>
        <taxon>Eukaryota</taxon>
        <taxon>Metazoa</taxon>
        <taxon>Chordata</taxon>
        <taxon>Craniata</taxon>
        <taxon>Vertebrata</taxon>
        <taxon>Euteleostomi</taxon>
        <taxon>Actinopterygii</taxon>
        <taxon>Neopterygii</taxon>
        <taxon>Teleostei</taxon>
        <taxon>Ostariophysi</taxon>
        <taxon>Siluriformes</taxon>
        <taxon>Bagridae</taxon>
        <taxon>Tachysurus</taxon>
    </lineage>
</organism>
<comment type="caution">
    <text evidence="1">The sequence shown here is derived from an EMBL/GenBank/DDBJ whole genome shotgun (WGS) entry which is preliminary data.</text>
</comment>
<protein>
    <submittedName>
        <fullName evidence="1">Uncharacterized protein</fullName>
    </submittedName>
</protein>